<evidence type="ECO:0000256" key="5">
    <source>
        <dbReference type="ARBA" id="ARBA00022741"/>
    </source>
</evidence>
<dbReference type="RefSeq" id="WP_013451140.1">
    <property type="nucleotide sequence ID" value="NC_014758.1"/>
</dbReference>
<dbReference type="eggNOG" id="COG0194">
    <property type="taxonomic scope" value="Bacteria"/>
</dbReference>
<protein>
    <recommendedName>
        <fullName evidence="3 9">Guanylate kinase</fullName>
        <ecNumber evidence="2 9">2.7.4.8</ecNumber>
    </recommendedName>
    <alternativeName>
        <fullName evidence="8 9">GMP kinase</fullName>
    </alternativeName>
</protein>
<dbReference type="KEGG" id="cni:Calni_1016"/>
<comment type="subcellular location">
    <subcellularLocation>
        <location evidence="9">Cytoplasm</location>
    </subcellularLocation>
</comment>
<keyword evidence="12" id="KW-1185">Reference proteome</keyword>
<reference evidence="11 12" key="1">
    <citation type="journal article" date="2011" name="Stand. Genomic Sci.">
        <title>Complete genome sequence of Calditerrivibrio nitroreducens type strain (Yu37-1).</title>
        <authorList>
            <person name="Pitluck S."/>
            <person name="Sikorski J."/>
            <person name="Zeytun A."/>
            <person name="Lapidus A."/>
            <person name="Nolan M."/>
            <person name="Lucas S."/>
            <person name="Hammon N."/>
            <person name="Deshpande S."/>
            <person name="Cheng J.F."/>
            <person name="Tapia R."/>
            <person name="Han C."/>
            <person name="Goodwin L."/>
            <person name="Liolios K."/>
            <person name="Pagani I."/>
            <person name="Ivanova N."/>
            <person name="Mavromatis K."/>
            <person name="Pati A."/>
            <person name="Chen A."/>
            <person name="Palaniappan K."/>
            <person name="Hauser L."/>
            <person name="Chang Y.J."/>
            <person name="Jeffries C.D."/>
            <person name="Detter J.C."/>
            <person name="Brambilla E."/>
            <person name="Djao O.D."/>
            <person name="Rohde M."/>
            <person name="Spring S."/>
            <person name="Goker M."/>
            <person name="Woyke T."/>
            <person name="Bristow J."/>
            <person name="Eisen J.A."/>
            <person name="Markowitz V."/>
            <person name="Hugenholtz P."/>
            <person name="Kyrpides N.C."/>
            <person name="Klenk H.P."/>
            <person name="Land M."/>
        </authorList>
    </citation>
    <scope>NUCLEOTIDE SEQUENCE [LARGE SCALE GENOMIC DNA]</scope>
    <source>
        <strain evidence="12">DSM 19672 / NBRC 101217 / Yu37-1</strain>
    </source>
</reference>
<evidence type="ECO:0000256" key="6">
    <source>
        <dbReference type="ARBA" id="ARBA00022777"/>
    </source>
</evidence>
<organism evidence="11 12">
    <name type="scientific">Calditerrivibrio nitroreducens (strain DSM 19672 / NBRC 101217 / Yu37-1)</name>
    <dbReference type="NCBI Taxonomy" id="768670"/>
    <lineage>
        <taxon>Bacteria</taxon>
        <taxon>Pseudomonadati</taxon>
        <taxon>Deferribacterota</taxon>
        <taxon>Deferribacteres</taxon>
        <taxon>Deferribacterales</taxon>
        <taxon>Calditerrivibrionaceae</taxon>
    </lineage>
</organism>
<evidence type="ECO:0000256" key="9">
    <source>
        <dbReference type="HAMAP-Rule" id="MF_00328"/>
    </source>
</evidence>
<evidence type="ECO:0000256" key="2">
    <source>
        <dbReference type="ARBA" id="ARBA00012961"/>
    </source>
</evidence>
<keyword evidence="5 9" id="KW-0547">Nucleotide-binding</keyword>
<dbReference type="InterPro" id="IPR027417">
    <property type="entry name" value="P-loop_NTPase"/>
</dbReference>
<dbReference type="PROSITE" id="PS00856">
    <property type="entry name" value="GUANYLATE_KINASE_1"/>
    <property type="match status" value="1"/>
</dbReference>
<dbReference type="PANTHER" id="PTHR23117">
    <property type="entry name" value="GUANYLATE KINASE-RELATED"/>
    <property type="match status" value="1"/>
</dbReference>
<feature type="binding site" evidence="9">
    <location>
        <begin position="12"/>
        <end position="19"/>
    </location>
    <ligand>
        <name>ATP</name>
        <dbReference type="ChEBI" id="CHEBI:30616"/>
    </ligand>
</feature>
<dbReference type="SUPFAM" id="SSF52540">
    <property type="entry name" value="P-loop containing nucleoside triphosphate hydrolases"/>
    <property type="match status" value="1"/>
</dbReference>
<keyword evidence="4 9" id="KW-0808">Transferase</keyword>
<dbReference type="PANTHER" id="PTHR23117:SF13">
    <property type="entry name" value="GUANYLATE KINASE"/>
    <property type="match status" value="1"/>
</dbReference>
<dbReference type="GO" id="GO:0004385">
    <property type="term" value="F:GMP kinase activity"/>
    <property type="evidence" value="ECO:0007669"/>
    <property type="project" value="UniProtKB-UniRule"/>
</dbReference>
<dbReference type="PROSITE" id="PS50052">
    <property type="entry name" value="GUANYLATE_KINASE_2"/>
    <property type="match status" value="1"/>
</dbReference>
<dbReference type="HOGENOM" id="CLU_001715_1_2_0"/>
<accession>E4THZ7</accession>
<keyword evidence="7 9" id="KW-0067">ATP-binding</keyword>
<proteinExistence type="inferred from homology"/>
<dbReference type="HAMAP" id="MF_00328">
    <property type="entry name" value="Guanylate_kinase"/>
    <property type="match status" value="1"/>
</dbReference>
<gene>
    <name evidence="9" type="primary">gmk</name>
    <name evidence="11" type="ordered locus">Calni_1016</name>
</gene>
<evidence type="ECO:0000256" key="1">
    <source>
        <dbReference type="ARBA" id="ARBA00005790"/>
    </source>
</evidence>
<evidence type="ECO:0000256" key="7">
    <source>
        <dbReference type="ARBA" id="ARBA00022840"/>
    </source>
</evidence>
<dbReference type="GO" id="GO:0005524">
    <property type="term" value="F:ATP binding"/>
    <property type="evidence" value="ECO:0007669"/>
    <property type="project" value="UniProtKB-UniRule"/>
</dbReference>
<dbReference type="SMART" id="SM00072">
    <property type="entry name" value="GuKc"/>
    <property type="match status" value="1"/>
</dbReference>
<dbReference type="EMBL" id="CP002347">
    <property type="protein sequence ID" value="ADR18927.1"/>
    <property type="molecule type" value="Genomic_DNA"/>
</dbReference>
<dbReference type="GO" id="GO:0005829">
    <property type="term" value="C:cytosol"/>
    <property type="evidence" value="ECO:0007669"/>
    <property type="project" value="TreeGrafter"/>
</dbReference>
<keyword evidence="6 9" id="KW-0418">Kinase</keyword>
<dbReference type="InterPro" id="IPR020590">
    <property type="entry name" value="Guanylate_kinase_CS"/>
</dbReference>
<dbReference type="InterPro" id="IPR008144">
    <property type="entry name" value="Guanylate_kin-like_dom"/>
</dbReference>
<dbReference type="FunFam" id="3.30.63.10:FF:000002">
    <property type="entry name" value="Guanylate kinase 1"/>
    <property type="match status" value="1"/>
</dbReference>
<evidence type="ECO:0000256" key="8">
    <source>
        <dbReference type="ARBA" id="ARBA00030128"/>
    </source>
</evidence>
<evidence type="ECO:0000313" key="11">
    <source>
        <dbReference type="EMBL" id="ADR18927.1"/>
    </source>
</evidence>
<keyword evidence="9" id="KW-0963">Cytoplasm</keyword>
<dbReference type="InterPro" id="IPR017665">
    <property type="entry name" value="Guanylate_kinase"/>
</dbReference>
<comment type="catalytic activity">
    <reaction evidence="9">
        <text>GMP + ATP = GDP + ADP</text>
        <dbReference type="Rhea" id="RHEA:20780"/>
        <dbReference type="ChEBI" id="CHEBI:30616"/>
        <dbReference type="ChEBI" id="CHEBI:58115"/>
        <dbReference type="ChEBI" id="CHEBI:58189"/>
        <dbReference type="ChEBI" id="CHEBI:456216"/>
        <dbReference type="EC" id="2.7.4.8"/>
    </reaction>
</comment>
<dbReference type="CDD" id="cd00071">
    <property type="entry name" value="GMPK"/>
    <property type="match status" value="1"/>
</dbReference>
<dbReference type="OrthoDB" id="9808150at2"/>
<dbReference type="Gene3D" id="3.30.63.10">
    <property type="entry name" value="Guanylate Kinase phosphate binding domain"/>
    <property type="match status" value="1"/>
</dbReference>
<dbReference type="STRING" id="768670.Calni_1016"/>
<dbReference type="AlphaFoldDB" id="E4THZ7"/>
<evidence type="ECO:0000259" key="10">
    <source>
        <dbReference type="PROSITE" id="PS50052"/>
    </source>
</evidence>
<feature type="domain" description="Guanylate kinase-like" evidence="10">
    <location>
        <begin position="5"/>
        <end position="183"/>
    </location>
</feature>
<dbReference type="Gene3D" id="3.40.50.300">
    <property type="entry name" value="P-loop containing nucleotide triphosphate hydrolases"/>
    <property type="match status" value="1"/>
</dbReference>
<dbReference type="InterPro" id="IPR008145">
    <property type="entry name" value="GK/Ca_channel_bsu"/>
</dbReference>
<evidence type="ECO:0000313" key="12">
    <source>
        <dbReference type="Proteomes" id="UP000007039"/>
    </source>
</evidence>
<dbReference type="NCBIfam" id="TIGR03263">
    <property type="entry name" value="guanyl_kin"/>
    <property type="match status" value="1"/>
</dbReference>
<dbReference type="Proteomes" id="UP000007039">
    <property type="component" value="Chromosome"/>
</dbReference>
<name>E4THZ7_CALNY</name>
<dbReference type="Pfam" id="PF00625">
    <property type="entry name" value="Guanylate_kin"/>
    <property type="match status" value="1"/>
</dbReference>
<evidence type="ECO:0000256" key="4">
    <source>
        <dbReference type="ARBA" id="ARBA00022679"/>
    </source>
</evidence>
<sequence>MFKKGKLFVVSAPSGAGKTTLCNKLLQAYDDLIYSVSYTTRPPRFDEIDGKDYFFITVGKFKEMVDNDEFIEWAEVHGNYYGTSRTFIEENLKKGKNIILDIDPQGARQLKSKLNMGIYIFIIAPSIKDLRDRLYNRRTESEEKINIRLMNAKKEVAYYKDYDYIIVNRDIVSSYKELESIYIAEHLKTTDIERIEDIFNMED</sequence>
<evidence type="ECO:0000256" key="3">
    <source>
        <dbReference type="ARBA" id="ARBA00016296"/>
    </source>
</evidence>
<comment type="function">
    <text evidence="9">Essential for recycling GMP and indirectly, cGMP.</text>
</comment>
<comment type="similarity">
    <text evidence="1 9">Belongs to the guanylate kinase family.</text>
</comment>
<dbReference type="EC" id="2.7.4.8" evidence="2 9"/>